<evidence type="ECO:0000313" key="3">
    <source>
        <dbReference type="Proteomes" id="UP000027997"/>
    </source>
</evidence>
<feature type="compositionally biased region" description="Polar residues" evidence="1">
    <location>
        <begin position="1"/>
        <end position="21"/>
    </location>
</feature>
<dbReference type="Proteomes" id="UP000027997">
    <property type="component" value="Unassembled WGS sequence"/>
</dbReference>
<sequence length="294" mass="33329">MKIQGNDHNISSLNESVQEFSDGSKLKEKTFSGMSVSENDQVDKQVSLESDKDQKRLFFKDRHDRRVSTESNDSGYQSESVESGNNIKKDDLSDHGSVKISQKMIKTGISVKDRIKLFENWSKNENNSARNKCTQSVKKFAVSVSGLIDKFEDVDSSPEVDEETSALDPFEIIVTGAVSKLVITSALDVTIGKEYERLKKNGSEEDLRKVYKCFEQALEERLRYDPDNQIQFGRKVNLTATVFDALWMMLSHKSIRFTEDQAFDVFLGFNGVDLINGLEAICSEKPGFDRRFTI</sequence>
<feature type="region of interest" description="Disordered" evidence="1">
    <location>
        <begin position="1"/>
        <end position="93"/>
    </location>
</feature>
<reference evidence="2 3" key="1">
    <citation type="submission" date="2014-06" db="EMBL/GenBank/DDBJ databases">
        <title>Whole Genome Sequences of Three Symbiotic Endozoicomonas Bacteria.</title>
        <authorList>
            <person name="Neave M.J."/>
            <person name="Apprill A."/>
            <person name="Voolstra C.R."/>
        </authorList>
    </citation>
    <scope>NUCLEOTIDE SEQUENCE [LARGE SCALE GENOMIC DNA]</scope>
    <source>
        <strain evidence="2 3">DSM 22380</strain>
    </source>
</reference>
<keyword evidence="3" id="KW-1185">Reference proteome</keyword>
<feature type="compositionally biased region" description="Polar residues" evidence="1">
    <location>
        <begin position="69"/>
        <end position="86"/>
    </location>
</feature>
<gene>
    <name evidence="2" type="ORF">GV64_00750</name>
</gene>
<proteinExistence type="predicted"/>
<organism evidence="2 3">
    <name type="scientific">Endozoicomonas elysicola</name>
    <dbReference type="NCBI Taxonomy" id="305900"/>
    <lineage>
        <taxon>Bacteria</taxon>
        <taxon>Pseudomonadati</taxon>
        <taxon>Pseudomonadota</taxon>
        <taxon>Gammaproteobacteria</taxon>
        <taxon>Oceanospirillales</taxon>
        <taxon>Endozoicomonadaceae</taxon>
        <taxon>Endozoicomonas</taxon>
    </lineage>
</organism>
<dbReference type="AlphaFoldDB" id="A0A081K5N1"/>
<dbReference type="RefSeq" id="WP_152553884.1">
    <property type="nucleotide sequence ID" value="NZ_JOJP01000001.1"/>
</dbReference>
<evidence type="ECO:0000313" key="2">
    <source>
        <dbReference type="EMBL" id="KEI69457.1"/>
    </source>
</evidence>
<comment type="caution">
    <text evidence="2">The sequence shown here is derived from an EMBL/GenBank/DDBJ whole genome shotgun (WGS) entry which is preliminary data.</text>
</comment>
<accession>A0A081K5N1</accession>
<feature type="compositionally biased region" description="Basic and acidic residues" evidence="1">
    <location>
        <begin position="49"/>
        <end position="68"/>
    </location>
</feature>
<dbReference type="EMBL" id="JOJP01000001">
    <property type="protein sequence ID" value="KEI69457.1"/>
    <property type="molecule type" value="Genomic_DNA"/>
</dbReference>
<protein>
    <submittedName>
        <fullName evidence="2">Uncharacterized protein</fullName>
    </submittedName>
</protein>
<evidence type="ECO:0000256" key="1">
    <source>
        <dbReference type="SAM" id="MobiDB-lite"/>
    </source>
</evidence>
<name>A0A081K5N1_9GAMM</name>